<gene>
    <name evidence="1" type="ORF">EUS_05690</name>
</gene>
<evidence type="ECO:0000313" key="1">
    <source>
        <dbReference type="EMBL" id="CBK95856.1"/>
    </source>
</evidence>
<proteinExistence type="predicted"/>
<organism evidence="1 2">
    <name type="scientific">[Eubacterium] siraeum 70/3</name>
    <dbReference type="NCBI Taxonomy" id="657319"/>
    <lineage>
        <taxon>Bacteria</taxon>
        <taxon>Bacillati</taxon>
        <taxon>Bacillota</taxon>
        <taxon>Clostridia</taxon>
        <taxon>Eubacteriales</taxon>
        <taxon>Oscillospiraceae</taxon>
        <taxon>Oscillospiraceae incertae sedis</taxon>
    </lineage>
</organism>
<dbReference type="AlphaFoldDB" id="D4JRY7"/>
<dbReference type="KEGG" id="esu:EUS_05690"/>
<dbReference type="EMBL" id="FP929044">
    <property type="protein sequence ID" value="CBK95856.1"/>
    <property type="molecule type" value="Genomic_DNA"/>
</dbReference>
<reference evidence="1 2" key="2">
    <citation type="submission" date="2010-03" db="EMBL/GenBank/DDBJ databases">
        <authorList>
            <person name="Pajon A."/>
        </authorList>
    </citation>
    <scope>NUCLEOTIDE SEQUENCE [LARGE SCALE GENOMIC DNA]</scope>
    <source>
        <strain evidence="1 2">70/3</strain>
    </source>
</reference>
<dbReference type="BioCyc" id="ESIR657319:G136K-482-MONOMER"/>
<reference evidence="1 2" key="1">
    <citation type="submission" date="2010-03" db="EMBL/GenBank/DDBJ databases">
        <title>The genome sequence of Eubacterium siraeum 70/3.</title>
        <authorList>
            <consortium name="metaHIT consortium -- http://www.metahit.eu/"/>
            <person name="Pajon A."/>
            <person name="Turner K."/>
            <person name="Parkhill J."/>
            <person name="Duncan S."/>
            <person name="Flint H."/>
        </authorList>
    </citation>
    <scope>NUCLEOTIDE SEQUENCE [LARGE SCALE GENOMIC DNA]</scope>
    <source>
        <strain evidence="1 2">70/3</strain>
    </source>
</reference>
<name>D4JRY7_9FIRM</name>
<protein>
    <submittedName>
        <fullName evidence="1">Uncharacterized protein</fullName>
    </submittedName>
</protein>
<sequence>MKEVSTLSIKETKQYYDSLTAEDLCNCAYCRNYIREIRNAYPKVAEYLLALGVDIEKPFETIPLEPDETGGIEYLSSQYIVIGNTDGFIKTVIDTVTVDITDSHPLTNIDKPHFVIEIYPVRLKRTVQKD</sequence>
<dbReference type="PATRIC" id="fig|657319.3.peg.792"/>
<evidence type="ECO:0000313" key="2">
    <source>
        <dbReference type="Proteomes" id="UP000008803"/>
    </source>
</evidence>
<dbReference type="HOGENOM" id="CLU_1894667_0_0_9"/>
<accession>D4JRY7</accession>
<dbReference type="Proteomes" id="UP000008803">
    <property type="component" value="Chromosome"/>
</dbReference>